<gene>
    <name evidence="3" type="ORF">COB20_07050</name>
</gene>
<organism evidence="3 4">
    <name type="scientific">SAR86 cluster bacterium</name>
    <dbReference type="NCBI Taxonomy" id="2030880"/>
    <lineage>
        <taxon>Bacteria</taxon>
        <taxon>Pseudomonadati</taxon>
        <taxon>Pseudomonadota</taxon>
        <taxon>Gammaproteobacteria</taxon>
        <taxon>SAR86 cluster</taxon>
    </lineage>
</organism>
<reference evidence="4" key="1">
    <citation type="submission" date="2017-08" db="EMBL/GenBank/DDBJ databases">
        <title>A dynamic microbial community with high functional redundancy inhabits the cold, oxic subseafloor aquifer.</title>
        <authorList>
            <person name="Tully B.J."/>
            <person name="Wheat C.G."/>
            <person name="Glazer B.T."/>
            <person name="Huber J.A."/>
        </authorList>
    </citation>
    <scope>NUCLEOTIDE SEQUENCE [LARGE SCALE GENOMIC DNA]</scope>
</reference>
<dbReference type="Proteomes" id="UP000218767">
    <property type="component" value="Unassembled WGS sequence"/>
</dbReference>
<dbReference type="NCBIfam" id="TIGR03696">
    <property type="entry name" value="Rhs_assc_core"/>
    <property type="match status" value="1"/>
</dbReference>
<proteinExistence type="predicted"/>
<dbReference type="AlphaFoldDB" id="A0A2A4X6F8"/>
<dbReference type="PANTHER" id="PTHR32305">
    <property type="match status" value="1"/>
</dbReference>
<sequence>TGLLLEGQVQSLHNAQGQRVVKSVGGSTAAVIHFIYDQAGRVIAEIDAETGVTTREYIYVNGIQVALVDDTGTPGEVTYFVHSDHLGTPQKITDDSQVVVWGASYEPFGEVTETVAAIENNIRFPGQYEDGETGLNYNYFRDYDPSLGRYVESDPIGLIQLEEALNLYSYVNSNPIRFQDQAGLQISFTQFAMEHARRKTIELRENFSQTIECYDCEINCVASLLPTVGVYEIARTYLKAVNRLAKDKVSREIANLVLQGSKKATLYGAGLATAHCVWTCE</sequence>
<protein>
    <recommendedName>
        <fullName evidence="2">Teneurin-like YD-shell domain-containing protein</fullName>
    </recommendedName>
</protein>
<feature type="domain" description="Teneurin-like YD-shell" evidence="2">
    <location>
        <begin position="16"/>
        <end position="176"/>
    </location>
</feature>
<name>A0A2A4X6F8_9GAMM</name>
<dbReference type="InterPro" id="IPR050708">
    <property type="entry name" value="T6SS_VgrG/RHS"/>
</dbReference>
<dbReference type="PANTHER" id="PTHR32305:SF15">
    <property type="entry name" value="PROTEIN RHSA-RELATED"/>
    <property type="match status" value="1"/>
</dbReference>
<dbReference type="PRINTS" id="PR00394">
    <property type="entry name" value="RHSPROTEIN"/>
</dbReference>
<evidence type="ECO:0000313" key="3">
    <source>
        <dbReference type="EMBL" id="PCI77891.1"/>
    </source>
</evidence>
<dbReference type="Pfam" id="PF25023">
    <property type="entry name" value="TEN_YD-shell"/>
    <property type="match status" value="1"/>
</dbReference>
<dbReference type="Gene3D" id="2.180.10.10">
    <property type="entry name" value="RHS repeat-associated core"/>
    <property type="match status" value="1"/>
</dbReference>
<keyword evidence="1" id="KW-0677">Repeat</keyword>
<feature type="non-terminal residue" evidence="3">
    <location>
        <position position="1"/>
    </location>
</feature>
<evidence type="ECO:0000256" key="1">
    <source>
        <dbReference type="ARBA" id="ARBA00022737"/>
    </source>
</evidence>
<dbReference type="InterPro" id="IPR022385">
    <property type="entry name" value="Rhs_assc_core"/>
</dbReference>
<dbReference type="EMBL" id="NVUL01000040">
    <property type="protein sequence ID" value="PCI77891.1"/>
    <property type="molecule type" value="Genomic_DNA"/>
</dbReference>
<accession>A0A2A4X6F8</accession>
<evidence type="ECO:0000259" key="2">
    <source>
        <dbReference type="Pfam" id="PF25023"/>
    </source>
</evidence>
<dbReference type="InterPro" id="IPR056823">
    <property type="entry name" value="TEN-like_YD-shell"/>
</dbReference>
<comment type="caution">
    <text evidence="3">The sequence shown here is derived from an EMBL/GenBank/DDBJ whole genome shotgun (WGS) entry which is preliminary data.</text>
</comment>
<evidence type="ECO:0000313" key="4">
    <source>
        <dbReference type="Proteomes" id="UP000218767"/>
    </source>
</evidence>